<dbReference type="Proteomes" id="UP000005237">
    <property type="component" value="Unassembled WGS sequence"/>
</dbReference>
<feature type="transmembrane region" description="Helical" evidence="1">
    <location>
        <begin position="78"/>
        <end position="103"/>
    </location>
</feature>
<dbReference type="EnsemblMetazoa" id="CJA15772c.1">
    <property type="protein sequence ID" value="CJA15772c.1"/>
    <property type="gene ID" value="WBGene00134976"/>
</dbReference>
<evidence type="ECO:0000313" key="3">
    <source>
        <dbReference type="Proteomes" id="UP000005237"/>
    </source>
</evidence>
<dbReference type="AlphaFoldDB" id="A0A8R1I015"/>
<accession>A0A8R1I015</accession>
<name>A0A8R1I015_CAEJA</name>
<dbReference type="Pfam" id="PF10317">
    <property type="entry name" value="7TM_GPCR_Srd"/>
    <property type="match status" value="1"/>
</dbReference>
<reference evidence="2" key="2">
    <citation type="submission" date="2022-06" db="UniProtKB">
        <authorList>
            <consortium name="EnsemblMetazoa"/>
        </authorList>
    </citation>
    <scope>IDENTIFICATION</scope>
    <source>
        <strain evidence="2">DF5081</strain>
    </source>
</reference>
<keyword evidence="1" id="KW-0472">Membrane</keyword>
<keyword evidence="1" id="KW-1133">Transmembrane helix</keyword>
<keyword evidence="1" id="KW-0812">Transmembrane</keyword>
<reference evidence="3" key="1">
    <citation type="submission" date="2010-08" db="EMBL/GenBank/DDBJ databases">
        <authorList>
            <consortium name="Caenorhabditis japonica Sequencing Consortium"/>
            <person name="Wilson R.K."/>
        </authorList>
    </citation>
    <scope>NUCLEOTIDE SEQUENCE [LARGE SCALE GENOMIC DNA]</scope>
    <source>
        <strain evidence="3">DF5081</strain>
    </source>
</reference>
<proteinExistence type="predicted"/>
<organism evidence="2 3">
    <name type="scientific">Caenorhabditis japonica</name>
    <dbReference type="NCBI Taxonomy" id="281687"/>
    <lineage>
        <taxon>Eukaryota</taxon>
        <taxon>Metazoa</taxon>
        <taxon>Ecdysozoa</taxon>
        <taxon>Nematoda</taxon>
        <taxon>Chromadorea</taxon>
        <taxon>Rhabditida</taxon>
        <taxon>Rhabditina</taxon>
        <taxon>Rhabditomorpha</taxon>
        <taxon>Rhabditoidea</taxon>
        <taxon>Rhabditidae</taxon>
        <taxon>Peloderinae</taxon>
        <taxon>Caenorhabditis</taxon>
    </lineage>
</organism>
<protein>
    <submittedName>
        <fullName evidence="2">Uncharacterized protein</fullName>
    </submittedName>
</protein>
<sequence length="342" mass="38558">MNEKMRALPNSTTLAVLANGPCRKFGPATCFATYHIFVIIPFTATWNFEVVESQSAQEHPSHDLTIYTPFPGFSDINAFAFLFTTGLIATGAYGVPLISIFTIRKILIVTKTHAKMSKNTKHQARVLMKQHQLKNRVYVEIEAVHLVDTPLGIQIVHAVVPLSDLPLELAMKRTESVWYIPDQQEFPKIAYLTSHGWYFLDEKQFDQIQRKEHARKAPKNAQLDVTSLVRLVPSTFKHVQFIKKGSLGAYIYSDDMKRTQFEAIPSPSTRATETQMIKTGNLAAYIYSEVPEPQVAGSGSESLYWLIPAVSTSSESRAYTTRLHDSSLLLYYGMPRLIKLKA</sequence>
<evidence type="ECO:0000256" key="1">
    <source>
        <dbReference type="SAM" id="Phobius"/>
    </source>
</evidence>
<keyword evidence="3" id="KW-1185">Reference proteome</keyword>
<evidence type="ECO:0000313" key="2">
    <source>
        <dbReference type="EnsemblMetazoa" id="CJA15772c.1"/>
    </source>
</evidence>
<dbReference type="InterPro" id="IPR019421">
    <property type="entry name" value="7TM_GPCR_serpentine_rcpt_Srd"/>
</dbReference>